<feature type="region of interest" description="Disordered" evidence="1">
    <location>
        <begin position="1"/>
        <end position="23"/>
    </location>
</feature>
<proteinExistence type="predicted"/>
<dbReference type="AlphaFoldDB" id="A0A0C1ZU48"/>
<sequence length="138" mass="15259">MVIGSRAPMREPPESPSEPAEQIDPARYAELAKRHVYGDPKRRPGGRAPWFKMTSAASIGIELAVAIVGCTLLARWLETNYTHWAPWTTLIGFGVGIAAAVKALVRTAKQFQREIAEREQLERLERGEVRPAPESPGD</sequence>
<dbReference type="Pfam" id="PF09527">
    <property type="entry name" value="ATPase_gene1"/>
    <property type="match status" value="1"/>
</dbReference>
<organism evidence="3 4">
    <name type="scientific">Enhygromyxa salina</name>
    <dbReference type="NCBI Taxonomy" id="215803"/>
    <lineage>
        <taxon>Bacteria</taxon>
        <taxon>Pseudomonadati</taxon>
        <taxon>Myxococcota</taxon>
        <taxon>Polyangia</taxon>
        <taxon>Nannocystales</taxon>
        <taxon>Nannocystaceae</taxon>
        <taxon>Enhygromyxa</taxon>
    </lineage>
</organism>
<name>A0A0C1ZU48_9BACT</name>
<evidence type="ECO:0008006" key="5">
    <source>
        <dbReference type="Google" id="ProtNLM"/>
    </source>
</evidence>
<keyword evidence="2" id="KW-0812">Transmembrane</keyword>
<feature type="transmembrane region" description="Helical" evidence="2">
    <location>
        <begin position="86"/>
        <end position="105"/>
    </location>
</feature>
<keyword evidence="2" id="KW-1133">Transmembrane helix</keyword>
<evidence type="ECO:0000256" key="2">
    <source>
        <dbReference type="SAM" id="Phobius"/>
    </source>
</evidence>
<protein>
    <recommendedName>
        <fullName evidence="5">F0F1-ATPase subunit</fullName>
    </recommendedName>
</protein>
<evidence type="ECO:0000256" key="1">
    <source>
        <dbReference type="SAM" id="MobiDB-lite"/>
    </source>
</evidence>
<dbReference type="Proteomes" id="UP000031599">
    <property type="component" value="Unassembled WGS sequence"/>
</dbReference>
<feature type="transmembrane region" description="Helical" evidence="2">
    <location>
        <begin position="50"/>
        <end position="74"/>
    </location>
</feature>
<comment type="caution">
    <text evidence="3">The sequence shown here is derived from an EMBL/GenBank/DDBJ whole genome shotgun (WGS) entry which is preliminary data.</text>
</comment>
<evidence type="ECO:0000313" key="4">
    <source>
        <dbReference type="Proteomes" id="UP000031599"/>
    </source>
</evidence>
<keyword evidence="2" id="KW-0472">Membrane</keyword>
<evidence type="ECO:0000313" key="3">
    <source>
        <dbReference type="EMBL" id="KIG14583.1"/>
    </source>
</evidence>
<dbReference type="InterPro" id="IPR032820">
    <property type="entry name" value="ATPase_put"/>
</dbReference>
<accession>A0A0C1ZU48</accession>
<gene>
    <name evidence="3" type="ORF">DB30_06638</name>
</gene>
<reference evidence="3 4" key="1">
    <citation type="submission" date="2014-12" db="EMBL/GenBank/DDBJ databases">
        <title>Genome assembly of Enhygromyxa salina DSM 15201.</title>
        <authorList>
            <person name="Sharma G."/>
            <person name="Subramanian S."/>
        </authorList>
    </citation>
    <scope>NUCLEOTIDE SEQUENCE [LARGE SCALE GENOMIC DNA]</scope>
    <source>
        <strain evidence="3 4">DSM 15201</strain>
    </source>
</reference>
<dbReference type="EMBL" id="JMCC02000070">
    <property type="protein sequence ID" value="KIG14583.1"/>
    <property type="molecule type" value="Genomic_DNA"/>
</dbReference>